<dbReference type="Proteomes" id="UP000252008">
    <property type="component" value="Unassembled WGS sequence"/>
</dbReference>
<evidence type="ECO:0000313" key="1">
    <source>
        <dbReference type="EMBL" id="SRX80622.1"/>
    </source>
</evidence>
<protein>
    <submittedName>
        <fullName evidence="1">Uncharacterized protein</fullName>
    </submittedName>
</protein>
<proteinExistence type="predicted"/>
<keyword evidence="2" id="KW-1185">Reference proteome</keyword>
<sequence>MGIGEGSFSVVVLIITNRGVGAYDLIAVKPSIKMAIPTQSARYD</sequence>
<dbReference type="EMBL" id="UEGS01000001">
    <property type="protein sequence ID" value="SRX80622.1"/>
    <property type="molecule type" value="Genomic_DNA"/>
</dbReference>
<name>A0A375YHL4_MYCPF</name>
<dbReference type="AlphaFoldDB" id="A0A375YHL4"/>
<gene>
    <name evidence="1" type="ORF">MPP7335_02366</name>
</gene>
<accession>A0A375YHL4</accession>
<organism evidence="1 2">
    <name type="scientific">Mycolicibacterium parafortuitum</name>
    <name type="common">Mycobacterium parafortuitum</name>
    <dbReference type="NCBI Taxonomy" id="39692"/>
    <lineage>
        <taxon>Bacteria</taxon>
        <taxon>Bacillati</taxon>
        <taxon>Actinomycetota</taxon>
        <taxon>Actinomycetes</taxon>
        <taxon>Mycobacteriales</taxon>
        <taxon>Mycobacteriaceae</taxon>
        <taxon>Mycolicibacterium</taxon>
    </lineage>
</organism>
<reference evidence="1 2" key="1">
    <citation type="submission" date="2018-05" db="EMBL/GenBank/DDBJ databases">
        <authorList>
            <consortium name="IHU Genomes"/>
        </authorList>
    </citation>
    <scope>NUCLEOTIDE SEQUENCE [LARGE SCALE GENOMIC DNA]</scope>
    <source>
        <strain evidence="1 2">P7335</strain>
    </source>
</reference>
<evidence type="ECO:0000313" key="2">
    <source>
        <dbReference type="Proteomes" id="UP000252008"/>
    </source>
</evidence>